<comment type="similarity">
    <text evidence="2">Belongs to the IL-17 family.</text>
</comment>
<dbReference type="AlphaFoldDB" id="A0A915IR97"/>
<dbReference type="SUPFAM" id="SSF57501">
    <property type="entry name" value="Cystine-knot cytokines"/>
    <property type="match status" value="1"/>
</dbReference>
<keyword evidence="4" id="KW-0732">Signal</keyword>
<dbReference type="Gene3D" id="2.10.90.10">
    <property type="entry name" value="Cystine-knot cytokines"/>
    <property type="match status" value="1"/>
</dbReference>
<organism evidence="5 6">
    <name type="scientific">Romanomermis culicivorax</name>
    <name type="common">Nematode worm</name>
    <dbReference type="NCBI Taxonomy" id="13658"/>
    <lineage>
        <taxon>Eukaryota</taxon>
        <taxon>Metazoa</taxon>
        <taxon>Ecdysozoa</taxon>
        <taxon>Nematoda</taxon>
        <taxon>Enoplea</taxon>
        <taxon>Dorylaimia</taxon>
        <taxon>Mermithida</taxon>
        <taxon>Mermithoidea</taxon>
        <taxon>Mermithidae</taxon>
        <taxon>Romanomermis</taxon>
    </lineage>
</organism>
<dbReference type="InterPro" id="IPR010345">
    <property type="entry name" value="IL-17_fam"/>
</dbReference>
<keyword evidence="5" id="KW-1185">Reference proteome</keyword>
<evidence type="ECO:0000256" key="3">
    <source>
        <dbReference type="ARBA" id="ARBA00022525"/>
    </source>
</evidence>
<protein>
    <submittedName>
        <fullName evidence="6">Uncharacterized protein</fullName>
    </submittedName>
</protein>
<evidence type="ECO:0000256" key="1">
    <source>
        <dbReference type="ARBA" id="ARBA00004613"/>
    </source>
</evidence>
<evidence type="ECO:0000313" key="6">
    <source>
        <dbReference type="WBParaSite" id="nRc.2.0.1.t16336-RA"/>
    </source>
</evidence>
<comment type="subcellular location">
    <subcellularLocation>
        <location evidence="1">Secreted</location>
    </subcellularLocation>
</comment>
<proteinExistence type="inferred from homology"/>
<dbReference type="Pfam" id="PF06083">
    <property type="entry name" value="IL17"/>
    <property type="match status" value="1"/>
</dbReference>
<evidence type="ECO:0000256" key="4">
    <source>
        <dbReference type="ARBA" id="ARBA00022729"/>
    </source>
</evidence>
<keyword evidence="3" id="KW-0964">Secreted</keyword>
<sequence>MHNTGRKCTLDERHYRGLGNWSAFRDLEHPYPYLPYSPLDHILMSIRPVDDQGLNGLYDDPSNNDCIAPVSTRVDDPLWTRSLCPWHWKENRDINRVPSIVLEAECLCDRSYVVWPRELSERRSARRAWSRRRRGTADHRREKRQRPLLKTEYECQKVYYKVRVLRFDDRCEYKPVYEEFAMSCATLVSAWAPAATGQVVTRDKASVDVN</sequence>
<dbReference type="InterPro" id="IPR029034">
    <property type="entry name" value="Cystine-knot_cytokine"/>
</dbReference>
<name>A0A915IR97_ROMCU</name>
<evidence type="ECO:0000313" key="5">
    <source>
        <dbReference type="Proteomes" id="UP000887565"/>
    </source>
</evidence>
<dbReference type="Proteomes" id="UP000887565">
    <property type="component" value="Unplaced"/>
</dbReference>
<reference evidence="6" key="1">
    <citation type="submission" date="2022-11" db="UniProtKB">
        <authorList>
            <consortium name="WormBaseParasite"/>
        </authorList>
    </citation>
    <scope>IDENTIFICATION</scope>
</reference>
<accession>A0A915IR97</accession>
<dbReference type="WBParaSite" id="nRc.2.0.1.t16336-RA">
    <property type="protein sequence ID" value="nRc.2.0.1.t16336-RA"/>
    <property type="gene ID" value="nRc.2.0.1.g16336"/>
</dbReference>
<dbReference type="GO" id="GO:0005576">
    <property type="term" value="C:extracellular region"/>
    <property type="evidence" value="ECO:0007669"/>
    <property type="project" value="UniProtKB-SubCell"/>
</dbReference>
<evidence type="ECO:0000256" key="2">
    <source>
        <dbReference type="ARBA" id="ARBA00007236"/>
    </source>
</evidence>
<dbReference type="GO" id="GO:0005125">
    <property type="term" value="F:cytokine activity"/>
    <property type="evidence" value="ECO:0007669"/>
    <property type="project" value="InterPro"/>
</dbReference>